<name>A0A7S1VNX6_9STRA</name>
<feature type="transmembrane region" description="Helical" evidence="1">
    <location>
        <begin position="90"/>
        <end position="110"/>
    </location>
</feature>
<evidence type="ECO:0000313" key="3">
    <source>
        <dbReference type="EMBL" id="CAD9304707.1"/>
    </source>
</evidence>
<keyword evidence="1" id="KW-0472">Membrane</keyword>
<protein>
    <submittedName>
        <fullName evidence="3">Uncharacterized protein</fullName>
    </submittedName>
</protein>
<dbReference type="Pfam" id="PF11998">
    <property type="entry name" value="DUF3493"/>
    <property type="match status" value="1"/>
</dbReference>
<proteinExistence type="predicted"/>
<sequence>MHRCWAGRIAILLICSGNYLVADAFSPARQASRTCTTSALGRNSGVHALPPTTEEEKKAQKEAFLQEETFGGFTVKQRLREEVESPFRQVRLFFFASTAGSALTALYFSALSALKASIGGYEDAPPLNEALQTCGINIAGVIVCSILAYREWNIGNANLARIAKGGALAKLEVFPASSSTQERTPLASYRRSSRVLIAAGGPEYISQLARSLNSDQLADDNVLPERLEEVDVVVVPVLLTTGNQVATDLQEQWKAVEAQEGDRNFDIARANRVVAFPTGAGAWESYLESEIETAEKQGFDYMNKGLTITVKKNGKVLRRATGQPQWGYLIGAMETLDGSKFGMPGDSEKYGGP</sequence>
<keyword evidence="1" id="KW-0812">Transmembrane</keyword>
<accession>A0A7S1VNX6</accession>
<dbReference type="PANTHER" id="PTHR35498">
    <property type="entry name" value="PROTEIN LOW PSII ACCUMULATION 1, CHLOROPLASTIC"/>
    <property type="match status" value="1"/>
</dbReference>
<feature type="signal peptide" evidence="2">
    <location>
        <begin position="1"/>
        <end position="24"/>
    </location>
</feature>
<organism evidence="3">
    <name type="scientific">Grammatophora oceanica</name>
    <dbReference type="NCBI Taxonomy" id="210454"/>
    <lineage>
        <taxon>Eukaryota</taxon>
        <taxon>Sar</taxon>
        <taxon>Stramenopiles</taxon>
        <taxon>Ochrophyta</taxon>
        <taxon>Bacillariophyta</taxon>
        <taxon>Fragilariophyceae</taxon>
        <taxon>Fragilariophycidae</taxon>
        <taxon>Rhabdonematales</taxon>
        <taxon>Grammatophoraceae</taxon>
        <taxon>Grammatophora</taxon>
    </lineage>
</organism>
<dbReference type="PANTHER" id="PTHR35498:SF1">
    <property type="entry name" value="LOW PSII ACCUMULATION-LIKE PROTEIN"/>
    <property type="match status" value="1"/>
</dbReference>
<evidence type="ECO:0000256" key="1">
    <source>
        <dbReference type="SAM" id="Phobius"/>
    </source>
</evidence>
<feature type="chain" id="PRO_5030991621" evidence="2">
    <location>
        <begin position="25"/>
        <end position="353"/>
    </location>
</feature>
<dbReference type="AlphaFoldDB" id="A0A7S1VNX6"/>
<dbReference type="EMBL" id="HBGK01044958">
    <property type="protein sequence ID" value="CAD9304707.1"/>
    <property type="molecule type" value="Transcribed_RNA"/>
</dbReference>
<keyword evidence="2" id="KW-0732">Signal</keyword>
<dbReference type="InterPro" id="IPR021883">
    <property type="entry name" value="LPA1-like"/>
</dbReference>
<gene>
    <name evidence="3" type="ORF">GOCE00092_LOCUS23659</name>
</gene>
<reference evidence="3" key="1">
    <citation type="submission" date="2021-01" db="EMBL/GenBank/DDBJ databases">
        <authorList>
            <person name="Corre E."/>
            <person name="Pelletier E."/>
            <person name="Niang G."/>
            <person name="Scheremetjew M."/>
            <person name="Finn R."/>
            <person name="Kale V."/>
            <person name="Holt S."/>
            <person name="Cochrane G."/>
            <person name="Meng A."/>
            <person name="Brown T."/>
            <person name="Cohen L."/>
        </authorList>
    </citation>
    <scope>NUCLEOTIDE SEQUENCE</scope>
    <source>
        <strain evidence="3">CCMP 410</strain>
    </source>
</reference>
<keyword evidence="1" id="KW-1133">Transmembrane helix</keyword>
<evidence type="ECO:0000256" key="2">
    <source>
        <dbReference type="SAM" id="SignalP"/>
    </source>
</evidence>